<keyword evidence="5" id="KW-1185">Reference proteome</keyword>
<accession>A0A4U3KTI3</accession>
<dbReference type="SUPFAM" id="SSF102405">
    <property type="entry name" value="MCP/YpsA-like"/>
    <property type="match status" value="1"/>
</dbReference>
<dbReference type="GO" id="GO:0009691">
    <property type="term" value="P:cytokinin biosynthetic process"/>
    <property type="evidence" value="ECO:0007669"/>
    <property type="project" value="UniProtKB-UniRule"/>
</dbReference>
<dbReference type="EMBL" id="SZQL01000019">
    <property type="protein sequence ID" value="TKK65728.1"/>
    <property type="molecule type" value="Genomic_DNA"/>
</dbReference>
<comment type="caution">
    <text evidence="4">The sequence shown here is derived from an EMBL/GenBank/DDBJ whole genome shotgun (WGS) entry which is preliminary data.</text>
</comment>
<dbReference type="Pfam" id="PF03641">
    <property type="entry name" value="Lysine_decarbox"/>
    <property type="match status" value="1"/>
</dbReference>
<dbReference type="OrthoDB" id="9801098at2"/>
<comment type="similarity">
    <text evidence="2 3">Belongs to the LOG family.</text>
</comment>
<dbReference type="InterPro" id="IPR031100">
    <property type="entry name" value="LOG_fam"/>
</dbReference>
<dbReference type="NCBIfam" id="TIGR00730">
    <property type="entry name" value="Rossman fold protein, TIGR00730 family"/>
    <property type="match status" value="1"/>
</dbReference>
<sequence>MYSSVTIFCGSRLGNNPLYQQHAKAVGTLLVQHQIHLVYGGGNNGLMGIVANEVIDNGGKVTGVMPQLLAEKEAAHDHLTAMHITEDMHARKKLLFSLADAAIILPGGVGTLDELFEMMTWNSLTIHDKKIILLNSAGFYNHLINHLEQMYNDGFLYTHWQQMLTVCDCPDNVIRALLL</sequence>
<dbReference type="EC" id="3.2.2.n1" evidence="3"/>
<protein>
    <recommendedName>
        <fullName evidence="3">Cytokinin riboside 5'-monophosphate phosphoribohydrolase</fullName>
        <ecNumber evidence="3">3.2.2.n1</ecNumber>
    </recommendedName>
</protein>
<keyword evidence="3" id="KW-0203">Cytokinin biosynthesis</keyword>
<dbReference type="PANTHER" id="PTHR31223:SF70">
    <property type="entry name" value="LOG FAMILY PROTEIN YJL055W"/>
    <property type="match status" value="1"/>
</dbReference>
<reference evidence="4 5" key="1">
    <citation type="submission" date="2019-05" db="EMBL/GenBank/DDBJ databases">
        <title>Panacibacter sp. strain 17mud1-8 Genome sequencing and assembly.</title>
        <authorList>
            <person name="Chhetri G."/>
        </authorList>
    </citation>
    <scope>NUCLEOTIDE SEQUENCE [LARGE SCALE GENOMIC DNA]</scope>
    <source>
        <strain evidence="4 5">17mud1-8</strain>
    </source>
</reference>
<dbReference type="GO" id="GO:0005829">
    <property type="term" value="C:cytosol"/>
    <property type="evidence" value="ECO:0007669"/>
    <property type="project" value="TreeGrafter"/>
</dbReference>
<evidence type="ECO:0000313" key="4">
    <source>
        <dbReference type="EMBL" id="TKK65728.1"/>
    </source>
</evidence>
<proteinExistence type="inferred from homology"/>
<dbReference type="Proteomes" id="UP000305848">
    <property type="component" value="Unassembled WGS sequence"/>
</dbReference>
<dbReference type="PANTHER" id="PTHR31223">
    <property type="entry name" value="LOG FAMILY PROTEIN YJL055W"/>
    <property type="match status" value="1"/>
</dbReference>
<dbReference type="InterPro" id="IPR005269">
    <property type="entry name" value="LOG"/>
</dbReference>
<dbReference type="AlphaFoldDB" id="A0A4U3KTI3"/>
<name>A0A4U3KTI3_9BACT</name>
<organism evidence="4 5">
    <name type="scientific">Ilyomonas limi</name>
    <dbReference type="NCBI Taxonomy" id="2575867"/>
    <lineage>
        <taxon>Bacteria</taxon>
        <taxon>Pseudomonadati</taxon>
        <taxon>Bacteroidota</taxon>
        <taxon>Chitinophagia</taxon>
        <taxon>Chitinophagales</taxon>
        <taxon>Chitinophagaceae</taxon>
        <taxon>Ilyomonas</taxon>
    </lineage>
</organism>
<evidence type="ECO:0000256" key="3">
    <source>
        <dbReference type="RuleBase" id="RU363015"/>
    </source>
</evidence>
<dbReference type="Gene3D" id="3.40.50.450">
    <property type="match status" value="1"/>
</dbReference>
<keyword evidence="3" id="KW-0378">Hydrolase</keyword>
<gene>
    <name evidence="4" type="ORF">FC093_19135</name>
</gene>
<evidence type="ECO:0000256" key="2">
    <source>
        <dbReference type="ARBA" id="ARBA00006763"/>
    </source>
</evidence>
<evidence type="ECO:0000256" key="1">
    <source>
        <dbReference type="ARBA" id="ARBA00000274"/>
    </source>
</evidence>
<evidence type="ECO:0000313" key="5">
    <source>
        <dbReference type="Proteomes" id="UP000305848"/>
    </source>
</evidence>
<dbReference type="GO" id="GO:0008714">
    <property type="term" value="F:AMP nucleosidase activity"/>
    <property type="evidence" value="ECO:0007669"/>
    <property type="project" value="UniProtKB-EC"/>
</dbReference>
<comment type="catalytic activity">
    <reaction evidence="1">
        <text>AMP + H2O = D-ribose 5-phosphate + adenine</text>
        <dbReference type="Rhea" id="RHEA:20129"/>
        <dbReference type="ChEBI" id="CHEBI:15377"/>
        <dbReference type="ChEBI" id="CHEBI:16708"/>
        <dbReference type="ChEBI" id="CHEBI:78346"/>
        <dbReference type="ChEBI" id="CHEBI:456215"/>
        <dbReference type="EC" id="3.2.2.4"/>
    </reaction>
</comment>